<dbReference type="Proteomes" id="UP000199159">
    <property type="component" value="Unassembled WGS sequence"/>
</dbReference>
<dbReference type="GO" id="GO:0016740">
    <property type="term" value="F:transferase activity"/>
    <property type="evidence" value="ECO:0007669"/>
    <property type="project" value="UniProtKB-KW"/>
</dbReference>
<gene>
    <name evidence="2" type="ORF">SAMN05216565_102323</name>
</gene>
<dbReference type="PANTHER" id="PTHR43360">
    <property type="entry name" value="CARBON DIOXIDE CONCENTRATING MECHANISM PROTEIN CCMM"/>
    <property type="match status" value="1"/>
</dbReference>
<proteinExistence type="inferred from homology"/>
<protein>
    <submittedName>
        <fullName evidence="2">Carbonic anhydrase or acetyltransferase, isoleucine patch superfamily</fullName>
    </submittedName>
</protein>
<dbReference type="PANTHER" id="PTHR43360:SF1">
    <property type="entry name" value="CARBOXYSOME ASSEMBLY PROTEIN CCMM"/>
    <property type="match status" value="1"/>
</dbReference>
<dbReference type="InterPro" id="IPR052265">
    <property type="entry name" value="Gamma-CA"/>
</dbReference>
<name>A0A1H0RQX5_9BACI</name>
<evidence type="ECO:0000313" key="3">
    <source>
        <dbReference type="Proteomes" id="UP000199159"/>
    </source>
</evidence>
<sequence length="231" mass="25214">MKTSNKLMVGLTVASVVGKIIDKSIIAGNIKKNTQTTFNLHKDSPVIDSSTYVHPFASIIGQVNIGKDVFIGPFSSIRGDEGLRIHISDKCNVQDGVVLHGLKNFEYTSVLFENSVYHNGNPYSIYISDRVSLAHQCQIHGPAKIGKDVFVGMQSLVFDSLVNEKVVIEPGAKVIGVTIPAGRYVSAGKVITTQEEADNLPTITPEYKYAKFNNKVVNVNTELAKGYKDDQ</sequence>
<dbReference type="RefSeq" id="WP_090850731.1">
    <property type="nucleotide sequence ID" value="NZ_FNJU01000002.1"/>
</dbReference>
<evidence type="ECO:0000256" key="1">
    <source>
        <dbReference type="ARBA" id="ARBA00023595"/>
    </source>
</evidence>
<dbReference type="InterPro" id="IPR011004">
    <property type="entry name" value="Trimer_LpxA-like_sf"/>
</dbReference>
<dbReference type="CDD" id="cd00710">
    <property type="entry name" value="LbH_gamma_CA"/>
    <property type="match status" value="1"/>
</dbReference>
<keyword evidence="2" id="KW-0808">Transferase</keyword>
<organism evidence="2 3">
    <name type="scientific">Litchfieldia salsa</name>
    <dbReference type="NCBI Taxonomy" id="930152"/>
    <lineage>
        <taxon>Bacteria</taxon>
        <taxon>Bacillati</taxon>
        <taxon>Bacillota</taxon>
        <taxon>Bacilli</taxon>
        <taxon>Bacillales</taxon>
        <taxon>Bacillaceae</taxon>
        <taxon>Litchfieldia</taxon>
    </lineage>
</organism>
<accession>A0A1H0RQX5</accession>
<dbReference type="EMBL" id="FNJU01000002">
    <property type="protein sequence ID" value="SDP31398.1"/>
    <property type="molecule type" value="Genomic_DNA"/>
</dbReference>
<comment type="similarity">
    <text evidence="1">Belongs to the gamma-class carbonic anhydrase family.</text>
</comment>
<dbReference type="SUPFAM" id="SSF51161">
    <property type="entry name" value="Trimeric LpxA-like enzymes"/>
    <property type="match status" value="1"/>
</dbReference>
<keyword evidence="3" id="KW-1185">Reference proteome</keyword>
<dbReference type="InterPro" id="IPR047223">
    <property type="entry name" value="CA_gamma_LbH"/>
</dbReference>
<dbReference type="AlphaFoldDB" id="A0A1H0RQX5"/>
<dbReference type="Gene3D" id="2.160.10.10">
    <property type="entry name" value="Hexapeptide repeat proteins"/>
    <property type="match status" value="1"/>
</dbReference>
<dbReference type="STRING" id="930152.SAMN05216565_102323"/>
<evidence type="ECO:0000313" key="2">
    <source>
        <dbReference type="EMBL" id="SDP31398.1"/>
    </source>
</evidence>
<reference evidence="3" key="1">
    <citation type="submission" date="2016-10" db="EMBL/GenBank/DDBJ databases">
        <authorList>
            <person name="Varghese N."/>
            <person name="Submissions S."/>
        </authorList>
    </citation>
    <scope>NUCLEOTIDE SEQUENCE [LARGE SCALE GENOMIC DNA]</scope>
    <source>
        <strain evidence="3">IBRC-M10078</strain>
    </source>
</reference>
<dbReference type="OrthoDB" id="9803036at2"/>